<evidence type="ECO:0000256" key="3">
    <source>
        <dbReference type="ARBA" id="ARBA00023242"/>
    </source>
</evidence>
<proteinExistence type="predicted"/>
<protein>
    <submittedName>
        <fullName evidence="6">Uncharacterized protein</fullName>
    </submittedName>
</protein>
<dbReference type="GO" id="GO:0005634">
    <property type="term" value="C:nucleus"/>
    <property type="evidence" value="ECO:0007669"/>
    <property type="project" value="UniProtKB-SubCell"/>
</dbReference>
<dbReference type="SMART" id="SM00320">
    <property type="entry name" value="WD40"/>
    <property type="match status" value="4"/>
</dbReference>
<accession>A0A6I8T9V8</accession>
<feature type="region of interest" description="Disordered" evidence="5">
    <location>
        <begin position="1306"/>
        <end position="1335"/>
    </location>
</feature>
<organism evidence="6 7">
    <name type="scientific">Aedes aegypti</name>
    <name type="common">Yellowfever mosquito</name>
    <name type="synonym">Culex aegypti</name>
    <dbReference type="NCBI Taxonomy" id="7159"/>
    <lineage>
        <taxon>Eukaryota</taxon>
        <taxon>Metazoa</taxon>
        <taxon>Ecdysozoa</taxon>
        <taxon>Arthropoda</taxon>
        <taxon>Hexapoda</taxon>
        <taxon>Insecta</taxon>
        <taxon>Pterygota</taxon>
        <taxon>Neoptera</taxon>
        <taxon>Endopterygota</taxon>
        <taxon>Diptera</taxon>
        <taxon>Nematocera</taxon>
        <taxon>Culicoidea</taxon>
        <taxon>Culicidae</taxon>
        <taxon>Culicinae</taxon>
        <taxon>Aedini</taxon>
        <taxon>Aedes</taxon>
        <taxon>Stegomyia</taxon>
    </lineage>
</organism>
<feature type="compositionally biased region" description="Polar residues" evidence="5">
    <location>
        <begin position="961"/>
        <end position="975"/>
    </location>
</feature>
<dbReference type="EnsemblMetazoa" id="AAEL007258-RF">
    <property type="protein sequence ID" value="AAEL007258-PF"/>
    <property type="gene ID" value="AAEL007258"/>
</dbReference>
<feature type="compositionally biased region" description="Basic and acidic residues" evidence="5">
    <location>
        <begin position="173"/>
        <end position="189"/>
    </location>
</feature>
<comment type="subcellular location">
    <subcellularLocation>
        <location evidence="1">Nucleus</location>
    </subcellularLocation>
</comment>
<keyword evidence="3" id="KW-0539">Nucleus</keyword>
<feature type="compositionally biased region" description="Basic and acidic residues" evidence="5">
    <location>
        <begin position="2312"/>
        <end position="2330"/>
    </location>
</feature>
<evidence type="ECO:0000256" key="1">
    <source>
        <dbReference type="ARBA" id="ARBA00004123"/>
    </source>
</evidence>
<feature type="compositionally biased region" description="Basic residues" evidence="5">
    <location>
        <begin position="1684"/>
        <end position="1699"/>
    </location>
</feature>
<feature type="region of interest" description="Disordered" evidence="5">
    <location>
        <begin position="625"/>
        <end position="654"/>
    </location>
</feature>
<feature type="compositionally biased region" description="Low complexity" evidence="5">
    <location>
        <begin position="2360"/>
        <end position="2369"/>
    </location>
</feature>
<dbReference type="PANTHER" id="PTHR15052">
    <property type="entry name" value="RNA POLYMERASE III TRANSCRIPTION INITIATION FACTOR COMPLEX SUBUNIT"/>
    <property type="match status" value="1"/>
</dbReference>
<feature type="compositionally biased region" description="Acidic residues" evidence="5">
    <location>
        <begin position="3034"/>
        <end position="3048"/>
    </location>
</feature>
<feature type="compositionally biased region" description="Basic and acidic residues" evidence="5">
    <location>
        <begin position="1612"/>
        <end position="1625"/>
    </location>
</feature>
<dbReference type="GO" id="GO:0000127">
    <property type="term" value="C:transcription factor TFIIIC complex"/>
    <property type="evidence" value="ECO:0007669"/>
    <property type="project" value="TreeGrafter"/>
</dbReference>
<feature type="coiled-coil region" evidence="4">
    <location>
        <begin position="2706"/>
        <end position="2737"/>
    </location>
</feature>
<evidence type="ECO:0000313" key="6">
    <source>
        <dbReference type="EnsemblMetazoa" id="AAEL007258-PE"/>
    </source>
</evidence>
<evidence type="ECO:0000313" key="7">
    <source>
        <dbReference type="Proteomes" id="UP000008820"/>
    </source>
</evidence>
<feature type="compositionally biased region" description="Basic and acidic residues" evidence="5">
    <location>
        <begin position="512"/>
        <end position="521"/>
    </location>
</feature>
<feature type="region of interest" description="Disordered" evidence="5">
    <location>
        <begin position="1348"/>
        <end position="1394"/>
    </location>
</feature>
<evidence type="ECO:0000256" key="2">
    <source>
        <dbReference type="ARBA" id="ARBA00023163"/>
    </source>
</evidence>
<feature type="compositionally biased region" description="Pro residues" evidence="5">
    <location>
        <begin position="87"/>
        <end position="96"/>
    </location>
</feature>
<feature type="compositionally biased region" description="Polar residues" evidence="5">
    <location>
        <begin position="1349"/>
        <end position="1361"/>
    </location>
</feature>
<feature type="region of interest" description="Disordered" evidence="5">
    <location>
        <begin position="1680"/>
        <end position="1704"/>
    </location>
</feature>
<dbReference type="Gene3D" id="2.130.10.10">
    <property type="entry name" value="YVTN repeat-like/Quinoprotein amine dehydrogenase"/>
    <property type="match status" value="1"/>
</dbReference>
<feature type="region of interest" description="Disordered" evidence="5">
    <location>
        <begin position="3023"/>
        <end position="3050"/>
    </location>
</feature>
<dbReference type="SUPFAM" id="SSF50978">
    <property type="entry name" value="WD40 repeat-like"/>
    <property type="match status" value="1"/>
</dbReference>
<keyword evidence="7" id="KW-1185">Reference proteome</keyword>
<sequence>MDTTSAAAALNPGEGSNFGVVHVKQEPGFSGESSPGPEGSIGTDGGDGARTIRKITVLDPLKLKLLSRQNHNKLLSGLNAAKAKAQPPAPKPPPLAAPSSSASTVTEKETPSEVIATDRTVEAESEPLRPDVEEPPKQTSSTSSAPPKTGAGGGSTLFRRKKVVPVAIARKLAQKEKTKPAPKQCEEKTPPATSPTDASPVQCEPVLPEPVEQVPQQPESAPVEPKPVEPESSQHEAKEPAASSEPNPVEQTETREKPVASPPPLVLVKREPSDLVTRPTAFRRIKPKVAICLNPSRPKKSILKKTTSADKLLPAGSNEPSKSFKDLIPEETIVLDDDDEEDNEQHTPSVTVEEADHTGKSEVQRTQQEEAERMAEEETRRIAEEQRQKDAEDQRRIEEGARRKAEEQRRILAEQKKREEEEKRRIAEDQRRAEEEAKKVAEEQCRIQEEMKKREEEQRQKLEQLRIQEEQRKVAEEQKRLEMLEQEEKAKRVEPEKPAAESRKTMKIPPEIWKRQMERMKNNPNRQHSTVPAIPQSNAEPSQSQHTITSDPVNVKTSNVVEQEPVSVVAPAVNQERANQISEKPAVQVTPNPTKEIRRISRLPPSLAMKLMNCVALKPSRNKIEEKAAPSVKPSQNKTETSHATKEVPSSAPAVVSQTAIRRISGLSPSASMTPIKTAEAMQQEVQETTADKQQQSIVPESAVANVERTEKTEPVERTVISNKPAPTKEIKRIALPPDIALKLLGAVSRNKPVVVTSTAGTVDPAKNVASKPATIAEKPAVAEPESSNPTVTAAAPIVVPPIKQTTIQSGTNAPKEIRRISQLPPNVAMRLVDSLKQKGITVPKLCLKKDTPTIEPVSVAASDVQLPSEPSTPSSVASVPEIKVEPQEQPTKSKGKVEILSQVILPTASYNLEELLAGKSTEGFAPSCAMPLPLPMHKGRRQAAPVPIAPVPTSIHSEPIQHSQVSLPVQQPSKPETPAPVTAVPSPIPDLPVAMAENDIASEVTVTTENEDIPNPSHEKFDEYIISYSDCEGAPVQYDPSKSAQQQNKEEIPPEPNVTFVSSNAPTVMSHQYSVTYSANSHQQLHRPNVQAPIVIQQPANVSSYQPRPVAYFTKVSNNTQRPSPQPTPVTYHPQFTVLSQPGMNPTRMISQRMIINPAASMQSGQRPRYPTAQFVVLRHPTPIRGQLVAQTQLRQEHPQPVPQQSQQHLTVPRETYYHRLPIVNQNQPSVIVPTPRYVIPKQYPQIQMARPPRPQRPSVDIAQNQSKAFQPVQQSQPTTAFSIAQPVQQQRVIPKIVIDSSYVDQQERGTPASSNTPPLQDQWKTQNTAPCSEEIRNKLRDKLKSRMLQQSAKSGSPTVETPPPNPLSTPSSAAPKASPAKTPVGPPTIPVRNTVVYHPQDFQQRIRSQQAQPPKPVDTRIIKQYICQGRKIYLTKISVTKPTQASSSNVQQTEPPQQFLQYRQPQTDTGFHGFPQAAIKCDQRNFQQFNETVQQLERRKVPEPSDESGMIEIQNIQKIRAKMRNRKPSVVTAVTTHGLKGETFIITELNDPSLHPMEMHSPEVKQEVPLQHPPRITRRRNTFVVDDSDGDVQTDQLPQVEMTSQDDSQQDDKPSEMELKVEVENEEKEPVTNAERLAFDRCMKEEVPSGSESSQADEDLAREILALVENERKALRAGPTVKKVKKRRKRRKRHKKKSDGNEELMDLLMKHVNQESLIADIVASQQKKLPVIELSDTDENDEDRTVQRRVTCKDVRVKPDPDAETIGDRKTSCTSDFEESETNDIFAEILKPFVEEEEHAVGSERVVVEETPQKVVSGKPMAESDKACAKEIAGSDEILSTLVEKEKQAVSLKSVATQESLQNAVPWESEDACPEKPSAPAQKATSDDILKSIVEEVKQSNEAEAVPEKPAQKSDEACREAPRVLADEVISIPAVEEIVPENQVTSEEQDVVPEQQAVTLNEMVTDEQRETIPEEKALLPVEAAPAEQIVHVPKQAETSEISSKLVTEVRPEIESNQPTICDQTCDNSALPVKELPKKAPAQRAPKRKLKPTLVSRSKIRKVEPPAAIVTKIQPQPTRVEKSTEVNIEDSSDPFSDRDKPPLPDSEEERIQSQMDTINSRVRELVNEWDSDEEETSIKQPLQKYASFDNNGNLPCRISKNNALKRAAILSDPVLEVSVEESRKEESHEAIEDTSVQATANIVKPVRVTVLKVDLIERSEIVQEPVEPATREKTPPPPTEAKGQTVANLLKDWDESPIKQKKENAPVVARVLLDRLSSSELNQLKSKKAPEVSESSKITMEPSNQSPTIESKAKDSRDEISGDESERVVARIFMGGLDSSGSSGQQQIVPPASQMAAQSSPVSTGSPSKSRKSENKIPNTAESPTTRSKSSKQTSIKDWIQGSPTTEPSKPITGRRKGLRGRAASVLFEPEANQVTEKQKPAGRNLRSRTKSVFAEKPPLMEEEEPVQQEDISRPVEEPSEEQIEVTPEKPSGSRPEVIKEAGGTACAARKEQESKEYSTSTKPTPIIRNRVPIAISSEDEDDAPLAKRRKVLRKRRSMMRRPSAIRDLNANKRLFRGGATLNNSLIVDDSNMGETTFIKSEPPEEIEDIQDYYASPSESFAVTFPDNPSEQLLSVVTVQNNQVVHSQDFDAGSPFRNQYFAKDLIQSAATSTPNAQSPIQPPPPVQDHVFATPEPVRAAKRKRRTKLEMENDRRLEAMKREEEQKPEELKKKEAQRGRVFKSFTPVKVDAVDPNISQFECASCFEHVSRDDWDAHYAKHSGLTYRVNVDPVVDLNDETTAVAIVTRFMKAHRQVTLYCDKCNVAKKSALGLVSHRPVCGLTRQEILNTKIPCQHCGRKLMPVSMNCHLLGHCAVLKRKKQEEALETKLEGASADVEMEPTTLNQRGTVKRQATAKAERRIQNISFSEMILSVTKDKVTEGCLAAWKTQFRKAKVALCVFRTCSFTGTDEIEMRHHHEFCPSPCELLECKNCKFQTEKIDQMVKHIKLKHNDVLVCMTIDDSSGTDAKMTSESSDDEGGTGVDENDEPYMIGIDDEDKPKKRKIKTLLKTCKLSTRDTFNEESDVYREMILDEVINLRLLKSEFHLTAREWTAEFRRLHYSTSILFSALRPDLDVRFLTFNMTQEYIPKQTHSLRFVARSTNLYNAPIQLKEYANKWQNLEVFTGQVNEKDTIFFCGGPVVALDWLPIPDGQHEHQIVAVACKNDFEEFYLADRIIPVKCLIQIWDVGLLDNKEIYNKKAENAKPTLLYSIACDVGPIWALKFCPSGCYNSKTSGDDYDRLGLLAAAGSDGNIHIFSLGRSYEHLISNSSRVINLAPVLKLTLSLADQSCCSSYESHSAVKLAWSKSKHHSMLAAGYSNGTVAVWNATSTSPLLTGTKDNVRALLPVHKVFIPDSCVTAVDLHYSEDSRYLLVCNADRKVVVYDLNTGYMPMEICSLNARSKVTTACWNIHFPLITMAFDDVYAIDRCALTFHQPREIGVRLHPLYTHTAEATDMSNSDHLSTHVIGTDGGDVLSHKPMAFIHNMGQKNPAQIKYVLTSTISVKVNEEQMDNSYNKFEKNYCVLFSDFDKNPARMDLKSLQVKTFRRALLHEYPGIRINQVKWNPNDKSHQYYAIGYQAGFVRVRPFRLK</sequence>
<feature type="compositionally biased region" description="Basic and acidic residues" evidence="5">
    <location>
        <begin position="226"/>
        <end position="239"/>
    </location>
</feature>
<reference evidence="6" key="2">
    <citation type="submission" date="2020-05" db="UniProtKB">
        <authorList>
            <consortium name="EnsemblMetazoa"/>
        </authorList>
    </citation>
    <scope>IDENTIFICATION</scope>
    <source>
        <strain evidence="6">LVP_AGWG</strain>
    </source>
</reference>
<dbReference type="Proteomes" id="UP000008820">
    <property type="component" value="Chromosome 3"/>
</dbReference>
<feature type="region of interest" description="Disordered" evidence="5">
    <location>
        <begin position="2671"/>
        <end position="2690"/>
    </location>
</feature>
<feature type="compositionally biased region" description="Basic and acidic residues" evidence="5">
    <location>
        <begin position="486"/>
        <end position="504"/>
    </location>
</feature>
<feature type="region of interest" description="Disordered" evidence="5">
    <location>
        <begin position="2225"/>
        <end position="2246"/>
    </location>
</feature>
<gene>
    <name evidence="6" type="primary">5568954</name>
</gene>
<dbReference type="EnsemblMetazoa" id="AAEL007258-RC">
    <property type="protein sequence ID" value="AAEL007258-PC"/>
    <property type="gene ID" value="AAEL007258"/>
</dbReference>
<feature type="region of interest" description="Disordered" evidence="5">
    <location>
        <begin position="1760"/>
        <end position="1779"/>
    </location>
</feature>
<feature type="region of interest" description="Disordered" evidence="5">
    <location>
        <begin position="2018"/>
        <end position="2118"/>
    </location>
</feature>
<feature type="compositionally biased region" description="Basic and acidic residues" evidence="5">
    <location>
        <begin position="119"/>
        <end position="136"/>
    </location>
</feature>
<dbReference type="PANTHER" id="PTHR15052:SF2">
    <property type="entry name" value="GENERAL TRANSCRIPTION FACTOR 3C POLYPEPTIDE 2"/>
    <property type="match status" value="1"/>
</dbReference>
<dbReference type="EnsemblMetazoa" id="AAEL007258-RG">
    <property type="protein sequence ID" value="AAEL007258-PG"/>
    <property type="gene ID" value="AAEL007258"/>
</dbReference>
<feature type="region of interest" description="Disordered" evidence="5">
    <location>
        <begin position="2280"/>
        <end position="2526"/>
    </location>
</feature>
<feature type="compositionally biased region" description="Acidic residues" evidence="5">
    <location>
        <begin position="333"/>
        <end position="343"/>
    </location>
</feature>
<feature type="compositionally biased region" description="Low complexity" evidence="5">
    <location>
        <begin position="2336"/>
        <end position="2348"/>
    </location>
</feature>
<dbReference type="OrthoDB" id="4703at2759"/>
<keyword evidence="4" id="KW-0175">Coiled coil</keyword>
<dbReference type="EnsemblMetazoa" id="AAEL007258-RD">
    <property type="protein sequence ID" value="AAEL007258-PD"/>
    <property type="gene ID" value="AAEL007258"/>
</dbReference>
<feature type="compositionally biased region" description="Low complexity" evidence="5">
    <location>
        <begin position="1370"/>
        <end position="1385"/>
    </location>
</feature>
<feature type="compositionally biased region" description="Polar residues" evidence="5">
    <location>
        <begin position="1595"/>
        <end position="1605"/>
    </location>
</feature>
<feature type="compositionally biased region" description="Basic and acidic residues" evidence="5">
    <location>
        <begin position="1887"/>
        <end position="1922"/>
    </location>
</feature>
<evidence type="ECO:0000256" key="4">
    <source>
        <dbReference type="SAM" id="Coils"/>
    </source>
</evidence>
<dbReference type="EnsemblMetazoa" id="AAEL007258-RE">
    <property type="protein sequence ID" value="AAEL007258-PE"/>
    <property type="gene ID" value="AAEL007258"/>
</dbReference>
<feature type="compositionally biased region" description="Polar residues" evidence="5">
    <location>
        <begin position="2018"/>
        <end position="2029"/>
    </location>
</feature>
<feature type="compositionally biased region" description="Polar residues" evidence="5">
    <location>
        <begin position="3023"/>
        <end position="3033"/>
    </location>
</feature>
<feature type="region of interest" description="Disordered" evidence="5">
    <location>
        <begin position="1"/>
        <end position="49"/>
    </location>
</feature>
<feature type="compositionally biased region" description="Polar residues" evidence="5">
    <location>
        <begin position="2377"/>
        <end position="2409"/>
    </location>
</feature>
<feature type="compositionally biased region" description="Polar residues" evidence="5">
    <location>
        <begin position="2294"/>
        <end position="2310"/>
    </location>
</feature>
<reference evidence="6 7" key="1">
    <citation type="submission" date="2017-06" db="EMBL/GenBank/DDBJ databases">
        <title>Aedes aegypti genome working group (AGWG) sequencing and assembly.</title>
        <authorList>
            <consortium name="Aedes aegypti Genome Working Group (AGWG)"/>
            <person name="Matthews B.J."/>
        </authorList>
    </citation>
    <scope>NUCLEOTIDE SEQUENCE [LARGE SCALE GENOMIC DNA]</scope>
    <source>
        <strain evidence="6 7">LVP_AGWG</strain>
    </source>
</reference>
<evidence type="ECO:0000256" key="5">
    <source>
        <dbReference type="SAM" id="MobiDB-lite"/>
    </source>
</evidence>
<feature type="compositionally biased region" description="Polar residues" evidence="5">
    <location>
        <begin position="137"/>
        <end position="146"/>
    </location>
</feature>
<feature type="compositionally biased region" description="Low complexity" evidence="5">
    <location>
        <begin position="26"/>
        <end position="40"/>
    </location>
</feature>
<dbReference type="GO" id="GO:0006383">
    <property type="term" value="P:transcription by RNA polymerase III"/>
    <property type="evidence" value="ECO:0007669"/>
    <property type="project" value="TreeGrafter"/>
</dbReference>
<feature type="compositionally biased region" description="Basic and acidic residues" evidence="5">
    <location>
        <begin position="354"/>
        <end position="443"/>
    </location>
</feature>
<feature type="region of interest" description="Disordered" evidence="5">
    <location>
        <begin position="295"/>
        <end position="443"/>
    </location>
</feature>
<dbReference type="InParanoid" id="A0A6I8T9V8"/>
<feature type="region of interest" description="Disordered" evidence="5">
    <location>
        <begin position="77"/>
        <end position="280"/>
    </location>
</feature>
<feature type="region of interest" description="Disordered" evidence="5">
    <location>
        <begin position="486"/>
        <end position="552"/>
    </location>
</feature>
<dbReference type="InterPro" id="IPR036322">
    <property type="entry name" value="WD40_repeat_dom_sf"/>
</dbReference>
<name>A0A6I8T9V8_AEDAE</name>
<dbReference type="InterPro" id="IPR015943">
    <property type="entry name" value="WD40/YVTN_repeat-like_dom_sf"/>
</dbReference>
<feature type="compositionally biased region" description="Polar residues" evidence="5">
    <location>
        <begin position="869"/>
        <end position="878"/>
    </location>
</feature>
<feature type="compositionally biased region" description="Low complexity" evidence="5">
    <location>
        <begin position="190"/>
        <end position="223"/>
    </location>
</feature>
<feature type="region of interest" description="Disordered" evidence="5">
    <location>
        <begin position="961"/>
        <end position="982"/>
    </location>
</feature>
<feature type="region of interest" description="Disordered" evidence="5">
    <location>
        <begin position="1567"/>
        <end position="1641"/>
    </location>
</feature>
<dbReference type="EnsemblMetazoa" id="AAEL007258-RH">
    <property type="protein sequence ID" value="AAEL007258-PH"/>
    <property type="gene ID" value="AAEL007258"/>
</dbReference>
<feature type="compositionally biased region" description="Basic and acidic residues" evidence="5">
    <location>
        <begin position="1760"/>
        <end position="1773"/>
    </location>
</feature>
<feature type="region of interest" description="Disordered" evidence="5">
    <location>
        <begin position="1857"/>
        <end position="1922"/>
    </location>
</feature>
<dbReference type="InterPro" id="IPR001680">
    <property type="entry name" value="WD40_rpt"/>
</dbReference>
<keyword evidence="2" id="KW-0804">Transcription</keyword>
<feature type="region of interest" description="Disordered" evidence="5">
    <location>
        <begin position="863"/>
        <end position="891"/>
    </location>
</feature>
<feature type="compositionally biased region" description="Polar residues" evidence="5">
    <location>
        <begin position="522"/>
        <end position="552"/>
    </location>
</feature>
<feature type="compositionally biased region" description="Polar residues" evidence="5">
    <location>
        <begin position="1313"/>
        <end position="1332"/>
    </location>
</feature>
<dbReference type="InterPro" id="IPR052416">
    <property type="entry name" value="GTF3C_component"/>
</dbReference>